<name>A0A068RZI9_9FUNG</name>
<dbReference type="OrthoDB" id="2375101at2759"/>
<dbReference type="VEuPathDB" id="FungiDB:LCOR_06648.1"/>
<reference evidence="2" key="1">
    <citation type="submission" date="2013-08" db="EMBL/GenBank/DDBJ databases">
        <title>Gene expansion shapes genome architecture in the human pathogen Lichtheimia corymbifera: an evolutionary genomics analysis in the ancient terrestrial Mucorales (Mucoromycotina).</title>
        <authorList>
            <person name="Schwartze V.U."/>
            <person name="Winter S."/>
            <person name="Shelest E."/>
            <person name="Marcet-Houben M."/>
            <person name="Horn F."/>
            <person name="Wehner S."/>
            <person name="Hoffmann K."/>
            <person name="Riege K."/>
            <person name="Sammeth M."/>
            <person name="Nowrousian M."/>
            <person name="Valiante V."/>
            <person name="Linde J."/>
            <person name="Jacobsen I.D."/>
            <person name="Marz M."/>
            <person name="Brakhage A.A."/>
            <person name="Gabaldon T."/>
            <person name="Bocker S."/>
            <person name="Voigt K."/>
        </authorList>
    </citation>
    <scope>NUCLEOTIDE SEQUENCE [LARGE SCALE GENOMIC DNA]</scope>
    <source>
        <strain evidence="2">FSU 9682</strain>
    </source>
</reference>
<accession>A0A068RZI9</accession>
<feature type="compositionally biased region" description="Low complexity" evidence="1">
    <location>
        <begin position="42"/>
        <end position="63"/>
    </location>
</feature>
<evidence type="ECO:0000313" key="3">
    <source>
        <dbReference type="Proteomes" id="UP000027586"/>
    </source>
</evidence>
<evidence type="ECO:0000313" key="2">
    <source>
        <dbReference type="EMBL" id="CDH55513.1"/>
    </source>
</evidence>
<organism evidence="2 3">
    <name type="scientific">Lichtheimia corymbifera JMRC:FSU:9682</name>
    <dbReference type="NCBI Taxonomy" id="1263082"/>
    <lineage>
        <taxon>Eukaryota</taxon>
        <taxon>Fungi</taxon>
        <taxon>Fungi incertae sedis</taxon>
        <taxon>Mucoromycota</taxon>
        <taxon>Mucoromycotina</taxon>
        <taxon>Mucoromycetes</taxon>
        <taxon>Mucorales</taxon>
        <taxon>Lichtheimiaceae</taxon>
        <taxon>Lichtheimia</taxon>
    </lineage>
</organism>
<proteinExistence type="predicted"/>
<feature type="compositionally biased region" description="Polar residues" evidence="1">
    <location>
        <begin position="1"/>
        <end position="16"/>
    </location>
</feature>
<protein>
    <submittedName>
        <fullName evidence="2">Uncharacterized protein</fullName>
    </submittedName>
</protein>
<dbReference type="AlphaFoldDB" id="A0A068RZI9"/>
<feature type="compositionally biased region" description="Polar residues" evidence="1">
    <location>
        <begin position="23"/>
        <end position="34"/>
    </location>
</feature>
<comment type="caution">
    <text evidence="2">The sequence shown here is derived from an EMBL/GenBank/DDBJ whole genome shotgun (WGS) entry which is preliminary data.</text>
</comment>
<gene>
    <name evidence="2" type="ORF">LCOR_06648.1</name>
</gene>
<keyword evidence="3" id="KW-1185">Reference proteome</keyword>
<dbReference type="EMBL" id="CBTN010000030">
    <property type="protein sequence ID" value="CDH55513.1"/>
    <property type="molecule type" value="Genomic_DNA"/>
</dbReference>
<sequence>MDSDLVQQLNAFSVSTPEEKLSNRLTSTHLQSRPAQAFFGGTTTTTTNNSSSKTPQPTSTSPSWLTEEDNKKQDEGWGDLPSVHSGISQDYQFGFNSILSSNYAPEPKRSVAPNSAFARFKHAPVSFTNASSSPVFGQNSPQ</sequence>
<feature type="region of interest" description="Disordered" evidence="1">
    <location>
        <begin position="1"/>
        <end position="83"/>
    </location>
</feature>
<evidence type="ECO:0000256" key="1">
    <source>
        <dbReference type="SAM" id="MobiDB-lite"/>
    </source>
</evidence>
<dbReference type="Proteomes" id="UP000027586">
    <property type="component" value="Unassembled WGS sequence"/>
</dbReference>